<name>A0A135TVM6_9PEZI</name>
<dbReference type="EMBL" id="JEMN01001010">
    <property type="protein sequence ID" value="KXH52193.1"/>
    <property type="molecule type" value="Genomic_DNA"/>
</dbReference>
<organism evidence="1 2">
    <name type="scientific">Colletotrichum nymphaeae SA-01</name>
    <dbReference type="NCBI Taxonomy" id="1460502"/>
    <lineage>
        <taxon>Eukaryota</taxon>
        <taxon>Fungi</taxon>
        <taxon>Dikarya</taxon>
        <taxon>Ascomycota</taxon>
        <taxon>Pezizomycotina</taxon>
        <taxon>Sordariomycetes</taxon>
        <taxon>Hypocreomycetidae</taxon>
        <taxon>Glomerellales</taxon>
        <taxon>Glomerellaceae</taxon>
        <taxon>Colletotrichum</taxon>
        <taxon>Colletotrichum acutatum species complex</taxon>
    </lineage>
</organism>
<dbReference type="Proteomes" id="UP000070054">
    <property type="component" value="Unassembled WGS sequence"/>
</dbReference>
<evidence type="ECO:0000313" key="1">
    <source>
        <dbReference type="EMBL" id="KXH52193.1"/>
    </source>
</evidence>
<protein>
    <submittedName>
        <fullName evidence="1">Uncharacterized protein</fullName>
    </submittedName>
</protein>
<proteinExistence type="predicted"/>
<accession>A0A135TVM6</accession>
<comment type="caution">
    <text evidence="1">The sequence shown here is derived from an EMBL/GenBank/DDBJ whole genome shotgun (WGS) entry which is preliminary data.</text>
</comment>
<reference evidence="1 2" key="1">
    <citation type="submission" date="2014-02" db="EMBL/GenBank/DDBJ databases">
        <title>The genome sequence of Colletotrichum nymphaeae SA-01.</title>
        <authorList>
            <person name="Baroncelli R."/>
            <person name="Thon M.R."/>
        </authorList>
    </citation>
    <scope>NUCLEOTIDE SEQUENCE [LARGE SCALE GENOMIC DNA]</scope>
    <source>
        <strain evidence="1 2">SA-01</strain>
    </source>
</reference>
<keyword evidence="2" id="KW-1185">Reference proteome</keyword>
<dbReference type="AlphaFoldDB" id="A0A135TVM6"/>
<sequence>MSIISPAIPGAVLAHPDMAIPDPTPLSTSLFELPDPTLDYRKENEHIMEPLLARDAGQLIRNAGDCEMRSKKDVMSCRDGLKVGMLAVSILDTMQPPVTANS</sequence>
<evidence type="ECO:0000313" key="2">
    <source>
        <dbReference type="Proteomes" id="UP000070054"/>
    </source>
</evidence>
<gene>
    <name evidence="1" type="ORF">CNYM01_00524</name>
</gene>